<dbReference type="EMBL" id="JBEWLY010000005">
    <property type="protein sequence ID" value="MET1754187.1"/>
    <property type="molecule type" value="Genomic_DNA"/>
</dbReference>
<organism evidence="1 2">
    <name type="scientific">Novosphingobium kalidii</name>
    <dbReference type="NCBI Taxonomy" id="3230299"/>
    <lineage>
        <taxon>Bacteria</taxon>
        <taxon>Pseudomonadati</taxon>
        <taxon>Pseudomonadota</taxon>
        <taxon>Alphaproteobacteria</taxon>
        <taxon>Sphingomonadales</taxon>
        <taxon>Sphingomonadaceae</taxon>
        <taxon>Novosphingobium</taxon>
    </lineage>
</organism>
<evidence type="ECO:0000313" key="2">
    <source>
        <dbReference type="Proteomes" id="UP001548713"/>
    </source>
</evidence>
<name>A0ABV2CX56_9SPHN</name>
<dbReference type="Proteomes" id="UP001548713">
    <property type="component" value="Unassembled WGS sequence"/>
</dbReference>
<protein>
    <submittedName>
        <fullName evidence="1">Uncharacterized protein</fullName>
    </submittedName>
</protein>
<sequence length="168" mass="18264">MAAPHAGSGVALWAVGHRRRESHFYPDSDFPDAASWLVDRERRAAFEAEGAHFESLYHLTLTWLPPADAADSAGRSLIERPDAGECSLKERDWRGALAQLVAETDRLLDLLSGFMADVRPLDDDATLTFLHGTVSGRSHAVIAPETPMYLDGILADTPLVGGLESRVS</sequence>
<evidence type="ECO:0000313" key="1">
    <source>
        <dbReference type="EMBL" id="MET1754187.1"/>
    </source>
</evidence>
<accession>A0ABV2CX56</accession>
<comment type="caution">
    <text evidence="1">The sequence shown here is derived from an EMBL/GenBank/DDBJ whole genome shotgun (WGS) entry which is preliminary data.</text>
</comment>
<gene>
    <name evidence="1" type="ORF">ABVV53_01725</name>
</gene>
<keyword evidence="2" id="KW-1185">Reference proteome</keyword>
<dbReference type="RefSeq" id="WP_353982598.1">
    <property type="nucleotide sequence ID" value="NZ_JBEWLY010000005.1"/>
</dbReference>
<proteinExistence type="predicted"/>
<reference evidence="1 2" key="1">
    <citation type="submission" date="2024-07" db="EMBL/GenBank/DDBJ databases">
        <title>Novosphingobium kalidii RD2P27.</title>
        <authorList>
            <person name="Sun J.-Q."/>
        </authorList>
    </citation>
    <scope>NUCLEOTIDE SEQUENCE [LARGE SCALE GENOMIC DNA]</scope>
    <source>
        <strain evidence="1 2">RD2P27</strain>
    </source>
</reference>